<evidence type="ECO:0000259" key="6">
    <source>
        <dbReference type="Pfam" id="PF00892"/>
    </source>
</evidence>
<dbReference type="InterPro" id="IPR037185">
    <property type="entry name" value="EmrE-like"/>
</dbReference>
<feature type="transmembrane region" description="Helical" evidence="5">
    <location>
        <begin position="282"/>
        <end position="303"/>
    </location>
</feature>
<accession>A0A6J6X7Z3</accession>
<feature type="transmembrane region" description="Helical" evidence="5">
    <location>
        <begin position="257"/>
        <end position="276"/>
    </location>
</feature>
<name>A0A6J6X7Z3_9ZZZZ</name>
<evidence type="ECO:0000256" key="1">
    <source>
        <dbReference type="ARBA" id="ARBA00004141"/>
    </source>
</evidence>
<keyword evidence="2 5" id="KW-0812">Transmembrane</keyword>
<evidence type="ECO:0000256" key="4">
    <source>
        <dbReference type="ARBA" id="ARBA00023136"/>
    </source>
</evidence>
<evidence type="ECO:0000256" key="2">
    <source>
        <dbReference type="ARBA" id="ARBA00022692"/>
    </source>
</evidence>
<organism evidence="7">
    <name type="scientific">freshwater metagenome</name>
    <dbReference type="NCBI Taxonomy" id="449393"/>
    <lineage>
        <taxon>unclassified sequences</taxon>
        <taxon>metagenomes</taxon>
        <taxon>ecological metagenomes</taxon>
    </lineage>
</organism>
<dbReference type="SUPFAM" id="SSF103481">
    <property type="entry name" value="Multidrug resistance efflux transporter EmrE"/>
    <property type="match status" value="2"/>
</dbReference>
<gene>
    <name evidence="7" type="ORF">UFOPK3001_00353</name>
</gene>
<feature type="transmembrane region" description="Helical" evidence="5">
    <location>
        <begin position="109"/>
        <end position="130"/>
    </location>
</feature>
<dbReference type="PANTHER" id="PTHR32322">
    <property type="entry name" value="INNER MEMBRANE TRANSPORTER"/>
    <property type="match status" value="1"/>
</dbReference>
<keyword evidence="3 5" id="KW-1133">Transmembrane helix</keyword>
<proteinExistence type="predicted"/>
<feature type="transmembrane region" description="Helical" evidence="5">
    <location>
        <begin position="84"/>
        <end position="103"/>
    </location>
</feature>
<dbReference type="InterPro" id="IPR050638">
    <property type="entry name" value="AA-Vitamin_Transporters"/>
</dbReference>
<protein>
    <submittedName>
        <fullName evidence="7">Unannotated protein</fullName>
    </submittedName>
</protein>
<feature type="transmembrane region" description="Helical" evidence="5">
    <location>
        <begin position="139"/>
        <end position="157"/>
    </location>
</feature>
<evidence type="ECO:0000256" key="3">
    <source>
        <dbReference type="ARBA" id="ARBA00022989"/>
    </source>
</evidence>
<evidence type="ECO:0000256" key="5">
    <source>
        <dbReference type="SAM" id="Phobius"/>
    </source>
</evidence>
<evidence type="ECO:0000313" key="7">
    <source>
        <dbReference type="EMBL" id="CAB4791933.1"/>
    </source>
</evidence>
<dbReference type="InterPro" id="IPR000620">
    <property type="entry name" value="EamA_dom"/>
</dbReference>
<dbReference type="GO" id="GO:0016020">
    <property type="term" value="C:membrane"/>
    <property type="evidence" value="ECO:0007669"/>
    <property type="project" value="UniProtKB-SubCell"/>
</dbReference>
<dbReference type="AlphaFoldDB" id="A0A6J6X7Z3"/>
<feature type="domain" description="EamA" evidence="6">
    <location>
        <begin position="24"/>
        <end position="153"/>
    </location>
</feature>
<feature type="transmembrane region" description="Helical" evidence="5">
    <location>
        <begin position="225"/>
        <end position="245"/>
    </location>
</feature>
<feature type="transmembrane region" description="Helical" evidence="5">
    <location>
        <begin position="21"/>
        <end position="39"/>
    </location>
</feature>
<feature type="transmembrane region" description="Helical" evidence="5">
    <location>
        <begin position="45"/>
        <end position="64"/>
    </location>
</feature>
<keyword evidence="4 5" id="KW-0472">Membrane</keyword>
<dbReference type="Pfam" id="PF00892">
    <property type="entry name" value="EamA"/>
    <property type="match status" value="2"/>
</dbReference>
<dbReference type="EMBL" id="CAFAAJ010000015">
    <property type="protein sequence ID" value="CAB4791933.1"/>
    <property type="molecule type" value="Genomic_DNA"/>
</dbReference>
<feature type="domain" description="EamA" evidence="6">
    <location>
        <begin position="164"/>
        <end position="298"/>
    </location>
</feature>
<dbReference type="PANTHER" id="PTHR32322:SF2">
    <property type="entry name" value="EAMA DOMAIN-CONTAINING PROTEIN"/>
    <property type="match status" value="1"/>
</dbReference>
<feature type="transmembrane region" description="Helical" evidence="5">
    <location>
        <begin position="163"/>
        <end position="183"/>
    </location>
</feature>
<reference evidence="7" key="1">
    <citation type="submission" date="2020-05" db="EMBL/GenBank/DDBJ databases">
        <authorList>
            <person name="Chiriac C."/>
            <person name="Salcher M."/>
            <person name="Ghai R."/>
            <person name="Kavagutti S V."/>
        </authorList>
    </citation>
    <scope>NUCLEOTIDE SEQUENCE</scope>
</reference>
<comment type="subcellular location">
    <subcellularLocation>
        <location evidence="1">Membrane</location>
        <topology evidence="1">Multi-pass membrane protein</topology>
    </subcellularLocation>
</comment>
<dbReference type="Gene3D" id="1.10.3730.20">
    <property type="match status" value="2"/>
</dbReference>
<feature type="transmembrane region" description="Helical" evidence="5">
    <location>
        <begin position="195"/>
        <end position="213"/>
    </location>
</feature>
<sequence length="309" mass="33053">MNLRPGEVLPGRESFLQRIPVWVLFCSVASFWGMNTVAMRVAGRAVPPLTVAAARALIGAVLLLTIARRKRADWPRTLEEWKGVVAIGLVMTGLSTACLFLAAKNIPAGMVSILTNTMPIWVAILAPVMLGERATARSITGLAVGLCGTVIVAWRAIEGNVRPIGILYGLGAAATTALGSLLYKRYPLARLDRTMVVAMQLFASTVLLGLLSIPNDLSHVHFPWTSTVAFVYLSIMGLALSFVLFSELMRRGSGLQASAVSYLSTVLGVSFGAVFLHERLSWLTLLGGAIAIAGVVIVQSPSFGSRRHR</sequence>